<feature type="compositionally biased region" description="Acidic residues" evidence="12">
    <location>
        <begin position="220"/>
        <end position="237"/>
    </location>
</feature>
<name>A0A9Q1H1Z1_HOLLE</name>
<feature type="region of interest" description="Disordered" evidence="12">
    <location>
        <begin position="220"/>
        <end position="280"/>
    </location>
</feature>
<dbReference type="GO" id="GO:0005576">
    <property type="term" value="C:extracellular region"/>
    <property type="evidence" value="ECO:0007669"/>
    <property type="project" value="TreeGrafter"/>
</dbReference>
<protein>
    <recommendedName>
        <fullName evidence="1">peptidylamidoglycolate lyase</fullName>
        <ecNumber evidence="1">4.3.2.5</ecNumber>
    </recommendedName>
</protein>
<keyword evidence="5 10" id="KW-1015">Disulfide bond</keyword>
<feature type="chain" id="PRO_5040340591" description="peptidylamidoglycolate lyase" evidence="13">
    <location>
        <begin position="23"/>
        <end position="670"/>
    </location>
</feature>
<evidence type="ECO:0000313" key="15">
    <source>
        <dbReference type="Proteomes" id="UP001152320"/>
    </source>
</evidence>
<dbReference type="InterPro" id="IPR008977">
    <property type="entry name" value="PHM/PNGase_F_dom_sf"/>
</dbReference>
<dbReference type="GO" id="GO:0016715">
    <property type="term" value="F:oxidoreductase activity, acting on paired donors, with incorporation or reduction of molecular oxygen, reduced ascorbate as one donor, and incorporation of one atom of oxygen"/>
    <property type="evidence" value="ECO:0007669"/>
    <property type="project" value="InterPro"/>
</dbReference>
<dbReference type="OrthoDB" id="10018185at2759"/>
<dbReference type="PANTHER" id="PTHR10680">
    <property type="entry name" value="PEPTIDYL-GLYCINE ALPHA-AMIDATING MONOOXYGENASE"/>
    <property type="match status" value="1"/>
</dbReference>
<feature type="repeat" description="NHL" evidence="11">
    <location>
        <begin position="468"/>
        <end position="508"/>
    </location>
</feature>
<feature type="binding site" evidence="9">
    <location>
        <position position="635"/>
    </location>
    <ligand>
        <name>Ca(2+)</name>
        <dbReference type="ChEBI" id="CHEBI:29108"/>
        <note>structural</note>
    </ligand>
</feature>
<dbReference type="PANTHER" id="PTHR10680:SF36">
    <property type="entry name" value="PEPTIDYL-ALPHA-HYDROXYGLYCINE ALPHA-AMIDATING LYASE 1"/>
    <property type="match status" value="1"/>
</dbReference>
<feature type="disulfide bond" evidence="10">
    <location>
        <begin position="477"/>
        <end position="498"/>
    </location>
</feature>
<evidence type="ECO:0000256" key="1">
    <source>
        <dbReference type="ARBA" id="ARBA00012343"/>
    </source>
</evidence>
<keyword evidence="9" id="KW-0106">Calcium</keyword>
<feature type="repeat" description="NHL" evidence="11">
    <location>
        <begin position="414"/>
        <end position="455"/>
    </location>
</feature>
<dbReference type="InterPro" id="IPR000720">
    <property type="entry name" value="PHM/PAL"/>
</dbReference>
<feature type="binding site" evidence="8">
    <location>
        <position position="552"/>
    </location>
    <ligand>
        <name>a protein</name>
        <dbReference type="ChEBI" id="CHEBI:16541"/>
    </ligand>
    <ligandPart>
        <name>C-terminal Xaa-(2S)-2-hydroxyglycine residue</name>
        <dbReference type="ChEBI" id="CHEBI:142768"/>
    </ligandPart>
</feature>
<keyword evidence="15" id="KW-1185">Reference proteome</keyword>
<feature type="binding site" evidence="9">
    <location>
        <position position="536"/>
    </location>
    <ligand>
        <name>Zn(2+)</name>
        <dbReference type="ChEBI" id="CHEBI:29105"/>
        <note>catalytic</note>
    </ligand>
</feature>
<feature type="disulfide bond" evidence="10">
    <location>
        <begin position="548"/>
        <end position="559"/>
    </location>
</feature>
<proteinExistence type="predicted"/>
<evidence type="ECO:0000256" key="11">
    <source>
        <dbReference type="PROSITE-ProRule" id="PRU00504"/>
    </source>
</evidence>
<keyword evidence="3 13" id="KW-0732">Signal</keyword>
<dbReference type="GO" id="GO:0005507">
    <property type="term" value="F:copper ion binding"/>
    <property type="evidence" value="ECO:0007669"/>
    <property type="project" value="InterPro"/>
</dbReference>
<evidence type="ECO:0000313" key="14">
    <source>
        <dbReference type="EMBL" id="KAJ8029131.1"/>
    </source>
</evidence>
<evidence type="ECO:0000256" key="8">
    <source>
        <dbReference type="PIRSR" id="PIRSR600720-1"/>
    </source>
</evidence>
<dbReference type="AlphaFoldDB" id="A0A9Q1H1Z1"/>
<evidence type="ECO:0000256" key="3">
    <source>
        <dbReference type="ARBA" id="ARBA00022729"/>
    </source>
</evidence>
<organism evidence="14 15">
    <name type="scientific">Holothuria leucospilota</name>
    <name type="common">Black long sea cucumber</name>
    <name type="synonym">Mertensiothuria leucospilota</name>
    <dbReference type="NCBI Taxonomy" id="206669"/>
    <lineage>
        <taxon>Eukaryota</taxon>
        <taxon>Metazoa</taxon>
        <taxon>Echinodermata</taxon>
        <taxon>Eleutherozoa</taxon>
        <taxon>Echinozoa</taxon>
        <taxon>Holothuroidea</taxon>
        <taxon>Aspidochirotacea</taxon>
        <taxon>Aspidochirotida</taxon>
        <taxon>Holothuriidae</taxon>
        <taxon>Holothuria</taxon>
    </lineage>
</organism>
<evidence type="ECO:0000256" key="7">
    <source>
        <dbReference type="ARBA" id="ARBA00023239"/>
    </source>
</evidence>
<sequence length="670" mass="74671">MASTSTIVCITACFLLAGSGYALEEGTAVDDVGDNFGENLLSLLREEEAKLKDAVEEEFDESNVETKDIMLPETSIAEEGGTFCHAEELAPNEQFIVGFQPIIATDDVNHLALYGCLQGPASKENEWQCSREDTVCAGPSVLMYDWKEGGCDNYLARGELITIGGRYITHVVLVVGYEKGGYESSSGITLKLMSTDFKDTPGLTKTVEYFSSAFNYVSECPDEETPVSEDPDEEEHSSEEVESSKEVSSESQDASQTVDGNEIREENDIEDENESISAYYDSSLPRYDSSYSESAMEVEYYVPDEASYDKTSNDVFNYDYSQDSSIEALVNYLAQYWDTTFLGMSSLTSSGWWPRQDIPIGQIAGLDIDAMGHLVLFRRGERSWKPNDFDSENVYIHDTPIQAQTLVVVDPMSGDILEAWGKDRFYLPHGLTIDHENNLWLTDVAMHQVFKFSSDSDLPAMTFGQPFRPGSDQEHLCKPTDVAICPKTGDIFIADGYCNSRVMKFSSNGTFLFEITAHNYDDTDKDSDLAKFRIPHSVTMVESKGWICVADRENARIQCFVASDGTFATEFASAEFGREVFAIAYNPIEDVLYAVNGPRLHRADVPTAGFTIDLDSGEILDSWTPSPEHFGVLHDIAVSQEDGTVFVADIEMNRVWRFEKDSDVLNNMIY</sequence>
<dbReference type="Gene3D" id="2.60.120.310">
    <property type="entry name" value="Copper type II, ascorbate-dependent monooxygenase, N-terminal domain"/>
    <property type="match status" value="1"/>
</dbReference>
<evidence type="ECO:0000256" key="2">
    <source>
        <dbReference type="ARBA" id="ARBA00022723"/>
    </source>
</evidence>
<dbReference type="InterPro" id="IPR011042">
    <property type="entry name" value="6-blade_b-propeller_TolB-like"/>
</dbReference>
<dbReference type="InterPro" id="IPR036939">
    <property type="entry name" value="Cu2_ascorb_mOase_N_sf"/>
</dbReference>
<keyword evidence="6" id="KW-0325">Glycoprotein</keyword>
<keyword evidence="4" id="KW-0677">Repeat</keyword>
<feature type="binding site" evidence="9">
    <location>
        <position position="634"/>
    </location>
    <ligand>
        <name>Zn(2+)</name>
        <dbReference type="ChEBI" id="CHEBI:29105"/>
        <note>catalytic</note>
    </ligand>
</feature>
<feature type="signal peptide" evidence="13">
    <location>
        <begin position="1"/>
        <end position="22"/>
    </location>
</feature>
<keyword evidence="7" id="KW-0456">Lyase</keyword>
<keyword evidence="14" id="KW-0503">Monooxygenase</keyword>
<feature type="binding site" evidence="9">
    <location>
        <position position="431"/>
    </location>
    <ligand>
        <name>Ca(2+)</name>
        <dbReference type="ChEBI" id="CHEBI:29108"/>
        <note>structural</note>
    </ligand>
</feature>
<evidence type="ECO:0000256" key="12">
    <source>
        <dbReference type="SAM" id="MobiDB-lite"/>
    </source>
</evidence>
<comment type="cofactor">
    <cofactor evidence="9">
        <name>Zn(2+)</name>
        <dbReference type="ChEBI" id="CHEBI:29105"/>
    </cofactor>
    <text evidence="9">Binds one Zn(2+) ion per subunit.</text>
</comment>
<comment type="caution">
    <text evidence="14">The sequence shown here is derived from an EMBL/GenBank/DDBJ whole genome shotgun (WGS) entry which is preliminary data.</text>
</comment>
<dbReference type="EMBL" id="JAIZAY010000014">
    <property type="protein sequence ID" value="KAJ8029131.1"/>
    <property type="molecule type" value="Genomic_DNA"/>
</dbReference>
<feature type="binding site" evidence="8">
    <location>
        <position position="497"/>
    </location>
    <ligand>
        <name>a protein</name>
        <dbReference type="ChEBI" id="CHEBI:16541"/>
    </ligand>
    <ligandPart>
        <name>C-terminal Xaa-(2S)-2-hydroxyglycine residue</name>
        <dbReference type="ChEBI" id="CHEBI:142768"/>
    </ligandPart>
</feature>
<dbReference type="EC" id="4.3.2.5" evidence="1"/>
<dbReference type="SUPFAM" id="SSF49742">
    <property type="entry name" value="PHM/PNGase F"/>
    <property type="match status" value="1"/>
</dbReference>
<evidence type="ECO:0000256" key="5">
    <source>
        <dbReference type="ARBA" id="ARBA00023157"/>
    </source>
</evidence>
<evidence type="ECO:0000256" key="10">
    <source>
        <dbReference type="PIRSR" id="PIRSR600720-3"/>
    </source>
</evidence>
<dbReference type="Gene3D" id="2.120.10.30">
    <property type="entry name" value="TolB, C-terminal domain"/>
    <property type="match status" value="1"/>
</dbReference>
<feature type="binding site" evidence="9">
    <location>
        <position position="366"/>
    </location>
    <ligand>
        <name>Ca(2+)</name>
        <dbReference type="ChEBI" id="CHEBI:29108"/>
        <note>structural</note>
    </ligand>
</feature>
<dbReference type="Proteomes" id="UP001152320">
    <property type="component" value="Chromosome 14"/>
</dbReference>
<dbReference type="GO" id="GO:0004598">
    <property type="term" value="F:peptidylamidoglycolate lyase activity"/>
    <property type="evidence" value="ECO:0007669"/>
    <property type="project" value="UniProtKB-EC"/>
</dbReference>
<evidence type="ECO:0000256" key="13">
    <source>
        <dbReference type="SAM" id="SignalP"/>
    </source>
</evidence>
<dbReference type="PROSITE" id="PS51125">
    <property type="entry name" value="NHL"/>
    <property type="match status" value="2"/>
</dbReference>
<keyword evidence="14" id="KW-0560">Oxidoreductase</keyword>
<dbReference type="Pfam" id="PF01436">
    <property type="entry name" value="NHL"/>
    <property type="match status" value="2"/>
</dbReference>
<keyword evidence="2 9" id="KW-0479">Metal-binding</keyword>
<reference evidence="14" key="1">
    <citation type="submission" date="2021-10" db="EMBL/GenBank/DDBJ databases">
        <title>Tropical sea cucumber genome reveals ecological adaptation and Cuvierian tubules defense mechanism.</title>
        <authorList>
            <person name="Chen T."/>
        </authorList>
    </citation>
    <scope>NUCLEOTIDE SEQUENCE</scope>
    <source>
        <strain evidence="14">Nanhai2018</strain>
        <tissue evidence="14">Muscle</tissue>
    </source>
</reference>
<feature type="binding site" evidence="9">
    <location>
        <position position="429"/>
    </location>
    <ligand>
        <name>Zn(2+)</name>
        <dbReference type="ChEBI" id="CHEBI:29105"/>
        <note>catalytic</note>
    </ligand>
</feature>
<accession>A0A9Q1H1Z1</accession>
<dbReference type="CDD" id="cd14958">
    <property type="entry name" value="NHL_PAL_like"/>
    <property type="match status" value="1"/>
</dbReference>
<gene>
    <name evidence="14" type="ORF">HOLleu_28458</name>
</gene>
<dbReference type="SUPFAM" id="SSF101898">
    <property type="entry name" value="NHL repeat"/>
    <property type="match status" value="1"/>
</dbReference>
<evidence type="ECO:0000256" key="4">
    <source>
        <dbReference type="ARBA" id="ARBA00022737"/>
    </source>
</evidence>
<evidence type="ECO:0000256" key="6">
    <source>
        <dbReference type="ARBA" id="ARBA00023180"/>
    </source>
</evidence>
<feature type="binding site" evidence="8">
    <location>
        <position position="379"/>
    </location>
    <ligand>
        <name>a protein</name>
        <dbReference type="ChEBI" id="CHEBI:16541"/>
    </ligand>
    <ligandPart>
        <name>C-terminal Xaa-(2S)-2-hydroxyglycine residue</name>
        <dbReference type="ChEBI" id="CHEBI:142768"/>
    </ligandPart>
</feature>
<dbReference type="GO" id="GO:0016020">
    <property type="term" value="C:membrane"/>
    <property type="evidence" value="ECO:0007669"/>
    <property type="project" value="InterPro"/>
</dbReference>
<evidence type="ECO:0000256" key="9">
    <source>
        <dbReference type="PIRSR" id="PIRSR600720-2"/>
    </source>
</evidence>
<feature type="compositionally biased region" description="Basic and acidic residues" evidence="12">
    <location>
        <begin position="238"/>
        <end position="248"/>
    </location>
</feature>
<keyword evidence="9" id="KW-0862">Zinc</keyword>
<dbReference type="PRINTS" id="PR00790">
    <property type="entry name" value="PAMONOXGNASE"/>
</dbReference>
<dbReference type="GO" id="GO:0006518">
    <property type="term" value="P:peptide metabolic process"/>
    <property type="evidence" value="ECO:0007669"/>
    <property type="project" value="InterPro"/>
</dbReference>
<dbReference type="InterPro" id="IPR001258">
    <property type="entry name" value="NHL_repeat"/>
</dbReference>